<evidence type="ECO:0000259" key="2">
    <source>
        <dbReference type="Pfam" id="PF02719"/>
    </source>
</evidence>
<accession>A0A6C0IT98</accession>
<sequence>MSTILITGSSGYLGRFIMKHIDRNKYCNIICLINSEKRYKENDFLYKDCKIYKGDISNKEFVKEIFSENTIDIVIHTAAMKYIDTCEKFQQQCIDTNIIGTLNICEQAKKHNVKNVITISTDKANNPGCLYGISKLASERITISHGYSVYQGVNFWNSDGSFTQKWKTIIKNKETINLYNDKHIRFFSDPNDTALEILSLVENNNIVHNCVNYPSKCWKIKIVDIFNILKDQYPDIKFIIKSSEENNFDKTEEEINEFTKVEELNKEFLNKIISSIFY</sequence>
<evidence type="ECO:0000256" key="1">
    <source>
        <dbReference type="ARBA" id="ARBA00007430"/>
    </source>
</evidence>
<dbReference type="Gene3D" id="3.40.50.720">
    <property type="entry name" value="NAD(P)-binding Rossmann-like Domain"/>
    <property type="match status" value="1"/>
</dbReference>
<proteinExistence type="inferred from homology"/>
<dbReference type="InterPro" id="IPR036291">
    <property type="entry name" value="NAD(P)-bd_dom_sf"/>
</dbReference>
<feature type="domain" description="Polysaccharide biosynthesis protein CapD-like" evidence="2">
    <location>
        <begin position="4"/>
        <end position="188"/>
    </location>
</feature>
<dbReference type="PANTHER" id="PTHR43318:SF2">
    <property type="entry name" value="UDP-N-ACETYLGLUCOSAMINE 4,6-DEHYDRATASE (INVERTING)"/>
    <property type="match status" value="1"/>
</dbReference>
<dbReference type="EMBL" id="MN740257">
    <property type="protein sequence ID" value="QHT96428.1"/>
    <property type="molecule type" value="Genomic_DNA"/>
</dbReference>
<dbReference type="SUPFAM" id="SSF51735">
    <property type="entry name" value="NAD(P)-binding Rossmann-fold domains"/>
    <property type="match status" value="1"/>
</dbReference>
<dbReference type="Pfam" id="PF02719">
    <property type="entry name" value="Polysacc_synt_2"/>
    <property type="match status" value="1"/>
</dbReference>
<name>A0A6C0IT98_9ZZZZ</name>
<dbReference type="PANTHER" id="PTHR43318">
    <property type="entry name" value="UDP-N-ACETYLGLUCOSAMINE 4,6-DEHYDRATASE"/>
    <property type="match status" value="1"/>
</dbReference>
<reference evidence="3" key="1">
    <citation type="journal article" date="2020" name="Nature">
        <title>Giant virus diversity and host interactions through global metagenomics.</title>
        <authorList>
            <person name="Schulz F."/>
            <person name="Roux S."/>
            <person name="Paez-Espino D."/>
            <person name="Jungbluth S."/>
            <person name="Walsh D.A."/>
            <person name="Denef V.J."/>
            <person name="McMahon K.D."/>
            <person name="Konstantinidis K.T."/>
            <person name="Eloe-Fadrosh E.A."/>
            <person name="Kyrpides N.C."/>
            <person name="Woyke T."/>
        </authorList>
    </citation>
    <scope>NUCLEOTIDE SEQUENCE</scope>
    <source>
        <strain evidence="3">GVMAG-M-3300024302-11</strain>
    </source>
</reference>
<dbReference type="AlphaFoldDB" id="A0A6C0IT98"/>
<dbReference type="InterPro" id="IPR003869">
    <property type="entry name" value="Polysac_CapD-like"/>
</dbReference>
<dbReference type="InterPro" id="IPR051203">
    <property type="entry name" value="Polysaccharide_Synthase-Rel"/>
</dbReference>
<evidence type="ECO:0000313" key="3">
    <source>
        <dbReference type="EMBL" id="QHT96428.1"/>
    </source>
</evidence>
<organism evidence="3">
    <name type="scientific">viral metagenome</name>
    <dbReference type="NCBI Taxonomy" id="1070528"/>
    <lineage>
        <taxon>unclassified sequences</taxon>
        <taxon>metagenomes</taxon>
        <taxon>organismal metagenomes</taxon>
    </lineage>
</organism>
<comment type="similarity">
    <text evidence="1">Belongs to the polysaccharide synthase family.</text>
</comment>
<protein>
    <recommendedName>
        <fullName evidence="2">Polysaccharide biosynthesis protein CapD-like domain-containing protein</fullName>
    </recommendedName>
</protein>